<gene>
    <name evidence="2" type="ORF">BDN71DRAFT_1510867</name>
</gene>
<accession>A0A9P5ZNX7</accession>
<protein>
    <submittedName>
        <fullName evidence="2">Uncharacterized protein</fullName>
    </submittedName>
</protein>
<name>A0A9P5ZNX7_PLEER</name>
<dbReference type="AlphaFoldDB" id="A0A9P5ZNX7"/>
<dbReference type="EMBL" id="MU154631">
    <property type="protein sequence ID" value="KAF9490865.1"/>
    <property type="molecule type" value="Genomic_DNA"/>
</dbReference>
<evidence type="ECO:0000256" key="1">
    <source>
        <dbReference type="SAM" id="MobiDB-lite"/>
    </source>
</evidence>
<keyword evidence="3" id="KW-1185">Reference proteome</keyword>
<evidence type="ECO:0000313" key="3">
    <source>
        <dbReference type="Proteomes" id="UP000807025"/>
    </source>
</evidence>
<proteinExistence type="predicted"/>
<sequence>MAKRKVVAAKPAGGATCPAKKQHVSTKSDTSSKEDESDTALLKLAASLKDASAAAKGVTHISSSGITTLRHARTLAASVTKAIPEDPVVKQLDLDGHKKSINAVLKHLLSSCKRDWHDGWEIQWEYMGKICREIAEWMPDIWNIMQTRDLHLARTCIVFCTDTIGKIWNCNSHSEFGDLDANVSIMNKASKVVY</sequence>
<dbReference type="Proteomes" id="UP000807025">
    <property type="component" value="Unassembled WGS sequence"/>
</dbReference>
<reference evidence="2" key="1">
    <citation type="submission" date="2020-11" db="EMBL/GenBank/DDBJ databases">
        <authorList>
            <consortium name="DOE Joint Genome Institute"/>
            <person name="Ahrendt S."/>
            <person name="Riley R."/>
            <person name="Andreopoulos W."/>
            <person name="Labutti K."/>
            <person name="Pangilinan J."/>
            <person name="Ruiz-Duenas F.J."/>
            <person name="Barrasa J.M."/>
            <person name="Sanchez-Garcia M."/>
            <person name="Camarero S."/>
            <person name="Miyauchi S."/>
            <person name="Serrano A."/>
            <person name="Linde D."/>
            <person name="Babiker R."/>
            <person name="Drula E."/>
            <person name="Ayuso-Fernandez I."/>
            <person name="Pacheco R."/>
            <person name="Padilla G."/>
            <person name="Ferreira P."/>
            <person name="Barriuso J."/>
            <person name="Kellner H."/>
            <person name="Castanera R."/>
            <person name="Alfaro M."/>
            <person name="Ramirez L."/>
            <person name="Pisabarro A.G."/>
            <person name="Kuo A."/>
            <person name="Tritt A."/>
            <person name="Lipzen A."/>
            <person name="He G."/>
            <person name="Yan M."/>
            <person name="Ng V."/>
            <person name="Cullen D."/>
            <person name="Martin F."/>
            <person name="Rosso M.-N."/>
            <person name="Henrissat B."/>
            <person name="Hibbett D."/>
            <person name="Martinez A.T."/>
            <person name="Grigoriev I.V."/>
        </authorList>
    </citation>
    <scope>NUCLEOTIDE SEQUENCE</scope>
    <source>
        <strain evidence="2">ATCC 90797</strain>
    </source>
</reference>
<evidence type="ECO:0000313" key="2">
    <source>
        <dbReference type="EMBL" id="KAF9490865.1"/>
    </source>
</evidence>
<comment type="caution">
    <text evidence="2">The sequence shown here is derived from an EMBL/GenBank/DDBJ whole genome shotgun (WGS) entry which is preliminary data.</text>
</comment>
<organism evidence="2 3">
    <name type="scientific">Pleurotus eryngii</name>
    <name type="common">Boletus of the steppes</name>
    <dbReference type="NCBI Taxonomy" id="5323"/>
    <lineage>
        <taxon>Eukaryota</taxon>
        <taxon>Fungi</taxon>
        <taxon>Dikarya</taxon>
        <taxon>Basidiomycota</taxon>
        <taxon>Agaricomycotina</taxon>
        <taxon>Agaricomycetes</taxon>
        <taxon>Agaricomycetidae</taxon>
        <taxon>Agaricales</taxon>
        <taxon>Pleurotineae</taxon>
        <taxon>Pleurotaceae</taxon>
        <taxon>Pleurotus</taxon>
    </lineage>
</organism>
<dbReference type="OrthoDB" id="3051453at2759"/>
<feature type="region of interest" description="Disordered" evidence="1">
    <location>
        <begin position="1"/>
        <end position="36"/>
    </location>
</feature>